<dbReference type="AlphaFoldDB" id="A0AAD2CGI8"/>
<gene>
    <name evidence="1" type="ORF">CYCCA115_LOCUS2773</name>
</gene>
<comment type="caution">
    <text evidence="1">The sequence shown here is derived from an EMBL/GenBank/DDBJ whole genome shotgun (WGS) entry which is preliminary data.</text>
</comment>
<dbReference type="EMBL" id="CAKOGP040000223">
    <property type="protein sequence ID" value="CAJ1932295.1"/>
    <property type="molecule type" value="Genomic_DNA"/>
</dbReference>
<evidence type="ECO:0000313" key="2">
    <source>
        <dbReference type="Proteomes" id="UP001295423"/>
    </source>
</evidence>
<sequence>MEYGNCPYAATNSKPGEKKLRTHLQVGFASEASIEAVQDYLHTGLRRLGRGAGCYTSPLQYGKIVKFGSCSFIPAEVNFSAYARELMRLFDFEVPRGIKMDWVLIPYTGRTKYNKRSPGVTSPHCCFTQKIHAKRVDRTLRTILHPATAKPDFPFAAPGTYISD</sequence>
<reference evidence="1" key="1">
    <citation type="submission" date="2023-08" db="EMBL/GenBank/DDBJ databases">
        <authorList>
            <person name="Audoor S."/>
            <person name="Bilcke G."/>
        </authorList>
    </citation>
    <scope>NUCLEOTIDE SEQUENCE</scope>
</reference>
<keyword evidence="2" id="KW-1185">Reference proteome</keyword>
<evidence type="ECO:0000313" key="1">
    <source>
        <dbReference type="EMBL" id="CAJ1932295.1"/>
    </source>
</evidence>
<proteinExistence type="predicted"/>
<name>A0AAD2CGI8_9STRA</name>
<dbReference type="Proteomes" id="UP001295423">
    <property type="component" value="Unassembled WGS sequence"/>
</dbReference>
<protein>
    <submittedName>
        <fullName evidence="1">Uncharacterized protein</fullName>
    </submittedName>
</protein>
<organism evidence="1 2">
    <name type="scientific">Cylindrotheca closterium</name>
    <dbReference type="NCBI Taxonomy" id="2856"/>
    <lineage>
        <taxon>Eukaryota</taxon>
        <taxon>Sar</taxon>
        <taxon>Stramenopiles</taxon>
        <taxon>Ochrophyta</taxon>
        <taxon>Bacillariophyta</taxon>
        <taxon>Bacillariophyceae</taxon>
        <taxon>Bacillariophycidae</taxon>
        <taxon>Bacillariales</taxon>
        <taxon>Bacillariaceae</taxon>
        <taxon>Cylindrotheca</taxon>
    </lineage>
</organism>
<accession>A0AAD2CGI8</accession>